<evidence type="ECO:0000313" key="1">
    <source>
        <dbReference type="EMBL" id="MBD8061019.1"/>
    </source>
</evidence>
<comment type="caution">
    <text evidence="1">The sequence shown here is derived from an EMBL/GenBank/DDBJ whole genome shotgun (WGS) entry which is preliminary data.</text>
</comment>
<dbReference type="NCBIfam" id="NF033831">
    <property type="entry name" value="sce7725_fam"/>
    <property type="match status" value="1"/>
</dbReference>
<dbReference type="InterPro" id="IPR047727">
    <property type="entry name" value="Sce7725-like"/>
</dbReference>
<proteinExistence type="predicted"/>
<keyword evidence="2" id="KW-1185">Reference proteome</keyword>
<dbReference type="EMBL" id="JACSPO010000001">
    <property type="protein sequence ID" value="MBD8061019.1"/>
    <property type="molecule type" value="Genomic_DNA"/>
</dbReference>
<gene>
    <name evidence="1" type="ORF">H9624_01620</name>
</gene>
<organism evidence="1 2">
    <name type="scientific">Oceanitalea stevensii</name>
    <dbReference type="NCBI Taxonomy" id="2763072"/>
    <lineage>
        <taxon>Bacteria</taxon>
        <taxon>Bacillati</taxon>
        <taxon>Actinomycetota</taxon>
        <taxon>Actinomycetes</taxon>
        <taxon>Micrococcales</taxon>
        <taxon>Bogoriellaceae</taxon>
        <taxon>Georgenia</taxon>
    </lineage>
</organism>
<dbReference type="Proteomes" id="UP000661894">
    <property type="component" value="Unassembled WGS sequence"/>
</dbReference>
<protein>
    <submittedName>
        <fullName evidence="1">Sce7725 family protein</fullName>
    </submittedName>
</protein>
<dbReference type="RefSeq" id="WP_251838164.1">
    <property type="nucleotide sequence ID" value="NZ_JACSPO010000001.1"/>
</dbReference>
<name>A0ABR8YZG7_9MICO</name>
<reference evidence="1 2" key="1">
    <citation type="submission" date="2020-08" db="EMBL/GenBank/DDBJ databases">
        <title>A Genomic Blueprint of the Chicken Gut Microbiome.</title>
        <authorList>
            <person name="Gilroy R."/>
            <person name="Ravi A."/>
            <person name="Getino M."/>
            <person name="Pursley I."/>
            <person name="Horton D.L."/>
            <person name="Alikhan N.-F."/>
            <person name="Baker D."/>
            <person name="Gharbi K."/>
            <person name="Hall N."/>
            <person name="Watson M."/>
            <person name="Adriaenssens E.M."/>
            <person name="Foster-Nyarko E."/>
            <person name="Jarju S."/>
            <person name="Secka A."/>
            <person name="Antonio M."/>
            <person name="Oren A."/>
            <person name="Chaudhuri R."/>
            <person name="La Ragione R.M."/>
            <person name="Hildebrand F."/>
            <person name="Pallen M.J."/>
        </authorList>
    </citation>
    <scope>NUCLEOTIDE SEQUENCE [LARGE SCALE GENOMIC DNA]</scope>
    <source>
        <strain evidence="1 2">Sa1BUA1</strain>
    </source>
</reference>
<sequence length="317" mass="35065">MYHPYFRGKQFELIAIRESAPLLATSGFVPIIEPVRESLSGLERTLSALEMAGGECILVVNPHHGDHRKDSQYIAALVAERRNQGSSSILPGLLLRSNTPPQDALALVSAHTEERAAIIHAGFTDARLIARALTGEMPVAKNIFVAEHTNMLYRRHFMDSPRILVRDGFERKRNADYDEVDNFSDLHITHNDLGMNGYGDFLTVGDHYSEGGGPAYAVAIHLSYIDSDHDDAMFVYHFVSDTNDTPTDPAGKFGQALAKLITRLDSGNSMLLESTAIAEFRDLHSKGHFPGLGYVKKLSIKHHLETLAHFHSTEAHA</sequence>
<accession>A0ABR8YZG7</accession>
<evidence type="ECO:0000313" key="2">
    <source>
        <dbReference type="Proteomes" id="UP000661894"/>
    </source>
</evidence>